<feature type="compositionally biased region" description="Basic and acidic residues" evidence="8">
    <location>
        <begin position="19"/>
        <end position="35"/>
    </location>
</feature>
<proteinExistence type="inferred from homology"/>
<keyword evidence="7" id="KW-0472">Membrane</keyword>
<dbReference type="Proteomes" id="UP000460272">
    <property type="component" value="Unassembled WGS sequence"/>
</dbReference>
<keyword evidence="11" id="KW-1185">Reference proteome</keyword>
<dbReference type="PRINTS" id="PR00727">
    <property type="entry name" value="LEADERPTASE"/>
</dbReference>
<evidence type="ECO:0000256" key="2">
    <source>
        <dbReference type="ARBA" id="ARBA00004401"/>
    </source>
</evidence>
<evidence type="ECO:0000256" key="3">
    <source>
        <dbReference type="ARBA" id="ARBA00009370"/>
    </source>
</evidence>
<dbReference type="InterPro" id="IPR019533">
    <property type="entry name" value="Peptidase_S26"/>
</dbReference>
<dbReference type="Pfam" id="PF10502">
    <property type="entry name" value="Peptidase_S26"/>
    <property type="match status" value="1"/>
</dbReference>
<dbReference type="PANTHER" id="PTHR43390:SF1">
    <property type="entry name" value="CHLOROPLAST PROCESSING PEPTIDASE"/>
    <property type="match status" value="1"/>
</dbReference>
<name>A0A6P2C7X6_9ACTN</name>
<dbReference type="AlphaFoldDB" id="A0A6P2C7X6"/>
<keyword evidence="7" id="KW-0812">Transmembrane</keyword>
<keyword evidence="7" id="KW-1133">Transmembrane helix</keyword>
<gene>
    <name evidence="10" type="primary">lepB</name>
    <name evidence="10" type="ORF">EAS64_03165</name>
</gene>
<dbReference type="PROSITE" id="PS00761">
    <property type="entry name" value="SPASE_I_3"/>
    <property type="match status" value="1"/>
</dbReference>
<evidence type="ECO:0000313" key="10">
    <source>
        <dbReference type="EMBL" id="TVZ06436.1"/>
    </source>
</evidence>
<evidence type="ECO:0000259" key="9">
    <source>
        <dbReference type="Pfam" id="PF10502"/>
    </source>
</evidence>
<dbReference type="SUPFAM" id="SSF51306">
    <property type="entry name" value="LexA/Signal peptidase"/>
    <property type="match status" value="1"/>
</dbReference>
<feature type="compositionally biased region" description="Low complexity" evidence="8">
    <location>
        <begin position="1"/>
        <end position="10"/>
    </location>
</feature>
<comment type="catalytic activity">
    <reaction evidence="1 7">
        <text>Cleavage of hydrophobic, N-terminal signal or leader sequences from secreted and periplasmic proteins.</text>
        <dbReference type="EC" id="3.4.21.89"/>
    </reaction>
</comment>
<dbReference type="InterPro" id="IPR036286">
    <property type="entry name" value="LexA/Signal_pep-like_sf"/>
</dbReference>
<accession>A0A6P2C7X6</accession>
<dbReference type="GO" id="GO:0009003">
    <property type="term" value="F:signal peptidase activity"/>
    <property type="evidence" value="ECO:0007669"/>
    <property type="project" value="UniProtKB-EC"/>
</dbReference>
<dbReference type="EC" id="3.4.21.89" evidence="4 7"/>
<dbReference type="GO" id="GO:0005886">
    <property type="term" value="C:plasma membrane"/>
    <property type="evidence" value="ECO:0007669"/>
    <property type="project" value="UniProtKB-SubCell"/>
</dbReference>
<keyword evidence="5 7" id="KW-0378">Hydrolase</keyword>
<dbReference type="PANTHER" id="PTHR43390">
    <property type="entry name" value="SIGNAL PEPTIDASE I"/>
    <property type="match status" value="1"/>
</dbReference>
<comment type="caution">
    <text evidence="10">The sequence shown here is derived from an EMBL/GenBank/DDBJ whole genome shotgun (WGS) entry which is preliminary data.</text>
</comment>
<protein>
    <recommendedName>
        <fullName evidence="4 7">Signal peptidase I</fullName>
        <ecNumber evidence="4 7">3.4.21.89</ecNumber>
    </recommendedName>
</protein>
<reference evidence="10 11" key="1">
    <citation type="submission" date="2018-11" db="EMBL/GenBank/DDBJ databases">
        <title>Trebonia kvetii gen.nov., sp.nov., a novel acidophilic actinobacterium, and proposal of the new actinobacterial family Treboniaceae fam. nov.</title>
        <authorList>
            <person name="Rapoport D."/>
            <person name="Sagova-Mareckova M."/>
            <person name="Sedlacek I."/>
            <person name="Provaznik J."/>
            <person name="Kralova S."/>
            <person name="Pavlinic D."/>
            <person name="Benes V."/>
            <person name="Kopecky J."/>
        </authorList>
    </citation>
    <scope>NUCLEOTIDE SEQUENCE [LARGE SCALE GENOMIC DNA]</scope>
    <source>
        <strain evidence="10 11">15Tr583</strain>
    </source>
</reference>
<comment type="subcellular location">
    <subcellularLocation>
        <location evidence="2">Cell membrane</location>
        <topology evidence="2">Single-pass type II membrane protein</topology>
    </subcellularLocation>
    <subcellularLocation>
        <location evidence="7">Membrane</location>
        <topology evidence="7">Single-pass type II membrane protein</topology>
    </subcellularLocation>
</comment>
<evidence type="ECO:0000256" key="8">
    <source>
        <dbReference type="SAM" id="MobiDB-lite"/>
    </source>
</evidence>
<feature type="active site" evidence="6">
    <location>
        <position position="74"/>
    </location>
</feature>
<comment type="similarity">
    <text evidence="3 7">Belongs to the peptidase S26 family.</text>
</comment>
<dbReference type="CDD" id="cd06530">
    <property type="entry name" value="S26_SPase_I"/>
    <property type="match status" value="1"/>
</dbReference>
<evidence type="ECO:0000313" key="11">
    <source>
        <dbReference type="Proteomes" id="UP000460272"/>
    </source>
</evidence>
<dbReference type="GO" id="GO:0006465">
    <property type="term" value="P:signal peptide processing"/>
    <property type="evidence" value="ECO:0007669"/>
    <property type="project" value="InterPro"/>
</dbReference>
<feature type="transmembrane region" description="Helical" evidence="7">
    <location>
        <begin position="46"/>
        <end position="69"/>
    </location>
</feature>
<evidence type="ECO:0000256" key="1">
    <source>
        <dbReference type="ARBA" id="ARBA00000677"/>
    </source>
</evidence>
<dbReference type="RefSeq" id="WP_145851191.1">
    <property type="nucleotide sequence ID" value="NZ_RPFW01000001.1"/>
</dbReference>
<feature type="region of interest" description="Disordered" evidence="8">
    <location>
        <begin position="1"/>
        <end position="38"/>
    </location>
</feature>
<sequence length="268" mass="28710">MSDHGAAPGEQPEEGPPDGPRDEEARDEEKPQAKDGKRHRSFWRELPVLIVAALVLAFLVKTFAFQAFVIPTGSMQNTLAIGDRVLVNKIVYHLRSIHRGDIVVFDGSTSWDAGQPRPSQNLFSKAVSEFEGLFGVSADNSVYIKRVIGLPGDHVQCCNAGGQLAVNGVTLSEGDYLYPGNTPSDQQFNITVPAGQLWVMGDHRAISDDSRGHPGSPGGGSIPESSVIGRAFVIVWPPGQWGFLNIPATFEQPALSALRLVTGSDLGG</sequence>
<dbReference type="NCBIfam" id="TIGR02227">
    <property type="entry name" value="sigpep_I_bact"/>
    <property type="match status" value="1"/>
</dbReference>
<evidence type="ECO:0000256" key="5">
    <source>
        <dbReference type="ARBA" id="ARBA00022801"/>
    </source>
</evidence>
<dbReference type="OrthoDB" id="9815782at2"/>
<evidence type="ECO:0000256" key="4">
    <source>
        <dbReference type="ARBA" id="ARBA00013208"/>
    </source>
</evidence>
<dbReference type="InterPro" id="IPR019758">
    <property type="entry name" value="Pept_S26A_signal_pept_1_CS"/>
</dbReference>
<dbReference type="InterPro" id="IPR000223">
    <property type="entry name" value="Pept_S26A_signal_pept_1"/>
</dbReference>
<feature type="active site" evidence="6">
    <location>
        <position position="145"/>
    </location>
</feature>
<dbReference type="Gene3D" id="2.10.109.10">
    <property type="entry name" value="Umud Fragment, subunit A"/>
    <property type="match status" value="1"/>
</dbReference>
<dbReference type="GO" id="GO:0004252">
    <property type="term" value="F:serine-type endopeptidase activity"/>
    <property type="evidence" value="ECO:0007669"/>
    <property type="project" value="InterPro"/>
</dbReference>
<evidence type="ECO:0000256" key="7">
    <source>
        <dbReference type="RuleBase" id="RU362042"/>
    </source>
</evidence>
<organism evidence="10 11">
    <name type="scientific">Trebonia kvetii</name>
    <dbReference type="NCBI Taxonomy" id="2480626"/>
    <lineage>
        <taxon>Bacteria</taxon>
        <taxon>Bacillati</taxon>
        <taxon>Actinomycetota</taxon>
        <taxon>Actinomycetes</taxon>
        <taxon>Streptosporangiales</taxon>
        <taxon>Treboniaceae</taxon>
        <taxon>Trebonia</taxon>
    </lineage>
</organism>
<dbReference type="EMBL" id="RPFW01000001">
    <property type="protein sequence ID" value="TVZ06436.1"/>
    <property type="molecule type" value="Genomic_DNA"/>
</dbReference>
<feature type="domain" description="Peptidase S26" evidence="9">
    <location>
        <begin position="44"/>
        <end position="236"/>
    </location>
</feature>
<evidence type="ECO:0000256" key="6">
    <source>
        <dbReference type="PIRSR" id="PIRSR600223-1"/>
    </source>
</evidence>
<keyword evidence="7" id="KW-0645">Protease</keyword>